<dbReference type="Pfam" id="PF00857">
    <property type="entry name" value="Isochorismatase"/>
    <property type="match status" value="1"/>
</dbReference>
<name>A0A375BYK3_9BURK</name>
<dbReference type="InterPro" id="IPR000868">
    <property type="entry name" value="Isochorismatase-like_dom"/>
</dbReference>
<dbReference type="GO" id="GO:0016787">
    <property type="term" value="F:hydrolase activity"/>
    <property type="evidence" value="ECO:0007669"/>
    <property type="project" value="UniProtKB-KW"/>
</dbReference>
<organism evidence="3">
    <name type="scientific">Cupriavidus taiwanensis</name>
    <dbReference type="NCBI Taxonomy" id="164546"/>
    <lineage>
        <taxon>Bacteria</taxon>
        <taxon>Pseudomonadati</taxon>
        <taxon>Pseudomonadota</taxon>
        <taxon>Betaproteobacteria</taxon>
        <taxon>Burkholderiales</taxon>
        <taxon>Burkholderiaceae</taxon>
        <taxon>Cupriavidus</taxon>
    </lineage>
</organism>
<dbReference type="InterPro" id="IPR050272">
    <property type="entry name" value="Isochorismatase-like_hydrls"/>
</dbReference>
<keyword evidence="1 3" id="KW-0378">Hydrolase</keyword>
<sequence length="200" mass="21842">MFMTTLADRPNTALVVIDFQNEVVANAYRRHEVLGAVSILIERARSARVPVVWVRHADDELKAGSEAWQIVAELAPASGEAIVEKSYRDAFDGTDLEQVLSRLRVGKLIVAGAQTDMCVRSTLHGALVRGYDAILVSDAHTTEDRTQRGAPPPDAVIRHTNLYWSNQRAPGRSGGVIESEDVDFELCCSLRGRATSRSAG</sequence>
<accession>A0A375BYK3</accession>
<reference evidence="3" key="1">
    <citation type="submission" date="2018-01" db="EMBL/GenBank/DDBJ databases">
        <authorList>
            <person name="Clerissi C."/>
        </authorList>
    </citation>
    <scope>NUCLEOTIDE SEQUENCE</scope>
    <source>
        <strain evidence="3">Cupriavidus taiwanensis STM 3521</strain>
    </source>
</reference>
<dbReference type="CDD" id="cd01014">
    <property type="entry name" value="nicotinamidase_related"/>
    <property type="match status" value="1"/>
</dbReference>
<dbReference type="Proteomes" id="UP000256297">
    <property type="component" value="Chromosome CBM2589_a"/>
</dbReference>
<comment type="caution">
    <text evidence="3">The sequence shown here is derived from an EMBL/GenBank/DDBJ whole genome shotgun (WGS) entry which is preliminary data.</text>
</comment>
<dbReference type="PANTHER" id="PTHR43540:SF6">
    <property type="entry name" value="ISOCHORISMATASE-LIKE DOMAIN-CONTAINING PROTEIN"/>
    <property type="match status" value="1"/>
</dbReference>
<evidence type="ECO:0000313" key="3">
    <source>
        <dbReference type="EMBL" id="SOY58456.1"/>
    </source>
</evidence>
<evidence type="ECO:0000256" key="1">
    <source>
        <dbReference type="ARBA" id="ARBA00022801"/>
    </source>
</evidence>
<dbReference type="SUPFAM" id="SSF52499">
    <property type="entry name" value="Isochorismatase-like hydrolases"/>
    <property type="match status" value="1"/>
</dbReference>
<proteinExistence type="predicted"/>
<feature type="domain" description="Isochorismatase-like" evidence="2">
    <location>
        <begin position="12"/>
        <end position="145"/>
    </location>
</feature>
<dbReference type="InterPro" id="IPR036380">
    <property type="entry name" value="Isochorismatase-like_sf"/>
</dbReference>
<protein>
    <submittedName>
        <fullName evidence="3">Isochorismatase hydrolase</fullName>
    </submittedName>
</protein>
<dbReference type="EMBL" id="OFSP01000031">
    <property type="protein sequence ID" value="SOY58456.1"/>
    <property type="molecule type" value="Genomic_DNA"/>
</dbReference>
<dbReference type="AlphaFoldDB" id="A0A375BYK3"/>
<dbReference type="PANTHER" id="PTHR43540">
    <property type="entry name" value="PEROXYUREIDOACRYLATE/UREIDOACRYLATE AMIDOHYDROLASE-RELATED"/>
    <property type="match status" value="1"/>
</dbReference>
<gene>
    <name evidence="3" type="ORF">CBM2589_A10103</name>
</gene>
<evidence type="ECO:0000259" key="2">
    <source>
        <dbReference type="Pfam" id="PF00857"/>
    </source>
</evidence>
<dbReference type="Gene3D" id="3.40.50.850">
    <property type="entry name" value="Isochorismatase-like"/>
    <property type="match status" value="1"/>
</dbReference>